<accession>A0ABS4KDR1</accession>
<dbReference type="SUPFAM" id="SSF54211">
    <property type="entry name" value="Ribosomal protein S5 domain 2-like"/>
    <property type="match status" value="1"/>
</dbReference>
<dbReference type="Pfam" id="PF00288">
    <property type="entry name" value="GHMP_kinases_N"/>
    <property type="match status" value="1"/>
</dbReference>
<dbReference type="NCBIfam" id="TIGR00154">
    <property type="entry name" value="ispE"/>
    <property type="match status" value="1"/>
</dbReference>
<evidence type="ECO:0000256" key="4">
    <source>
        <dbReference type="ARBA" id="ARBA00022679"/>
    </source>
</evidence>
<evidence type="ECO:0000256" key="9">
    <source>
        <dbReference type="HAMAP-Rule" id="MF_00061"/>
    </source>
</evidence>
<keyword evidence="7 9" id="KW-0067">ATP-binding</keyword>
<keyword evidence="4 9" id="KW-0808">Transferase</keyword>
<dbReference type="Proteomes" id="UP001519306">
    <property type="component" value="Unassembled WGS sequence"/>
</dbReference>
<dbReference type="InterPro" id="IPR014721">
    <property type="entry name" value="Ribsml_uS5_D2-typ_fold_subgr"/>
</dbReference>
<dbReference type="InterPro" id="IPR006204">
    <property type="entry name" value="GHMP_kinase_N_dom"/>
</dbReference>
<evidence type="ECO:0000256" key="3">
    <source>
        <dbReference type="ARBA" id="ARBA00017473"/>
    </source>
</evidence>
<dbReference type="SUPFAM" id="SSF55060">
    <property type="entry name" value="GHMP Kinase, C-terminal domain"/>
    <property type="match status" value="1"/>
</dbReference>
<evidence type="ECO:0000256" key="7">
    <source>
        <dbReference type="ARBA" id="ARBA00022840"/>
    </source>
</evidence>
<sequence length="282" mass="32037">MKLKSYGKINLSLDVLSKREDGYHNIETIMQKIELHDIMEFEKIHSGLVLNIDEEVGKLEDNLIYKSWKLLCDYTKRDLPIKINVKKNIPVAAGLAGGTGNGATTMKALNKIYNLNLTKDELMKISLKLGADFPYMISGKTMLAKGIGEELEELDDFSNVLVLIVNPGYGISTKEVYENLVLSEKKIKTVEISKNLKYKCAEKLKSLLYNKMEESVFINHKEIFEIKNKMEKFNSVSLMSGSGATVFGLFDSEKDLNKAYNYFKNIYPKTYKTYTVGGEDEF</sequence>
<evidence type="ECO:0000313" key="13">
    <source>
        <dbReference type="Proteomes" id="UP001519306"/>
    </source>
</evidence>
<dbReference type="RefSeq" id="WP_210061588.1">
    <property type="nucleotide sequence ID" value="NZ_JAGGLJ010000014.1"/>
</dbReference>
<dbReference type="EC" id="2.7.1.148" evidence="2 9"/>
<dbReference type="InterPro" id="IPR004424">
    <property type="entry name" value="IspE"/>
</dbReference>
<comment type="caution">
    <text evidence="12">The sequence shown here is derived from an EMBL/GenBank/DDBJ whole genome shotgun (WGS) entry which is preliminary data.</text>
</comment>
<keyword evidence="13" id="KW-1185">Reference proteome</keyword>
<protein>
    <recommendedName>
        <fullName evidence="3 9">4-diphosphocytidyl-2-C-methyl-D-erythritol kinase</fullName>
        <shortName evidence="9">CMK</shortName>
        <ecNumber evidence="2 9">2.7.1.148</ecNumber>
    </recommendedName>
    <alternativeName>
        <fullName evidence="8 9">4-(cytidine-5'-diphospho)-2-C-methyl-D-erythritol kinase</fullName>
    </alternativeName>
</protein>
<evidence type="ECO:0000259" key="11">
    <source>
        <dbReference type="Pfam" id="PF08544"/>
    </source>
</evidence>
<evidence type="ECO:0000256" key="5">
    <source>
        <dbReference type="ARBA" id="ARBA00022741"/>
    </source>
</evidence>
<comment type="pathway">
    <text evidence="9">Isoprenoid biosynthesis; isopentenyl diphosphate biosynthesis via DXP pathway; isopentenyl diphosphate from 1-deoxy-D-xylulose 5-phosphate: step 3/6.</text>
</comment>
<reference evidence="12 13" key="1">
    <citation type="submission" date="2021-03" db="EMBL/GenBank/DDBJ databases">
        <title>Genomic Encyclopedia of Type Strains, Phase IV (KMG-IV): sequencing the most valuable type-strain genomes for metagenomic binning, comparative biology and taxonomic classification.</title>
        <authorList>
            <person name="Goeker M."/>
        </authorList>
    </citation>
    <scope>NUCLEOTIDE SEQUENCE [LARGE SCALE GENOMIC DNA]</scope>
    <source>
        <strain evidence="12 13">DSM 27563</strain>
    </source>
</reference>
<feature type="active site" evidence="9">
    <location>
        <position position="132"/>
    </location>
</feature>
<keyword evidence="6 9" id="KW-0418">Kinase</keyword>
<dbReference type="Gene3D" id="3.30.230.10">
    <property type="match status" value="1"/>
</dbReference>
<comment type="function">
    <text evidence="9">Catalyzes the phosphorylation of the position 2 hydroxy group of 4-diphosphocytidyl-2C-methyl-D-erythritol.</text>
</comment>
<name>A0ABS4KDR1_9FIRM</name>
<keyword evidence="9" id="KW-0414">Isoprene biosynthesis</keyword>
<comment type="catalytic activity">
    <reaction evidence="9">
        <text>4-CDP-2-C-methyl-D-erythritol + ATP = 4-CDP-2-C-methyl-D-erythritol 2-phosphate + ADP + H(+)</text>
        <dbReference type="Rhea" id="RHEA:18437"/>
        <dbReference type="ChEBI" id="CHEBI:15378"/>
        <dbReference type="ChEBI" id="CHEBI:30616"/>
        <dbReference type="ChEBI" id="CHEBI:57823"/>
        <dbReference type="ChEBI" id="CHEBI:57919"/>
        <dbReference type="ChEBI" id="CHEBI:456216"/>
        <dbReference type="EC" id="2.7.1.148"/>
    </reaction>
</comment>
<dbReference type="Pfam" id="PF08544">
    <property type="entry name" value="GHMP_kinases_C"/>
    <property type="match status" value="1"/>
</dbReference>
<dbReference type="EMBL" id="JAGGLJ010000014">
    <property type="protein sequence ID" value="MBP2025897.1"/>
    <property type="molecule type" value="Genomic_DNA"/>
</dbReference>
<dbReference type="InterPro" id="IPR013750">
    <property type="entry name" value="GHMP_kinase_C_dom"/>
</dbReference>
<dbReference type="HAMAP" id="MF_00061">
    <property type="entry name" value="IspE"/>
    <property type="match status" value="1"/>
</dbReference>
<dbReference type="InterPro" id="IPR036554">
    <property type="entry name" value="GHMP_kinase_C_sf"/>
</dbReference>
<feature type="active site" evidence="9">
    <location>
        <position position="8"/>
    </location>
</feature>
<comment type="caution">
    <text evidence="9">Lacks conserved residue(s) required for the propagation of feature annotation.</text>
</comment>
<keyword evidence="5 9" id="KW-0547">Nucleotide-binding</keyword>
<dbReference type="Gene3D" id="3.30.70.890">
    <property type="entry name" value="GHMP kinase, C-terminal domain"/>
    <property type="match status" value="1"/>
</dbReference>
<evidence type="ECO:0000256" key="8">
    <source>
        <dbReference type="ARBA" id="ARBA00032554"/>
    </source>
</evidence>
<evidence type="ECO:0000256" key="1">
    <source>
        <dbReference type="ARBA" id="ARBA00009684"/>
    </source>
</evidence>
<evidence type="ECO:0000313" key="12">
    <source>
        <dbReference type="EMBL" id="MBP2025897.1"/>
    </source>
</evidence>
<evidence type="ECO:0000256" key="2">
    <source>
        <dbReference type="ARBA" id="ARBA00012052"/>
    </source>
</evidence>
<feature type="domain" description="GHMP kinase C-terminal" evidence="11">
    <location>
        <begin position="200"/>
        <end position="268"/>
    </location>
</feature>
<dbReference type="PANTHER" id="PTHR43527:SF2">
    <property type="entry name" value="4-DIPHOSPHOCYTIDYL-2-C-METHYL-D-ERYTHRITOL KINASE, CHLOROPLASTIC"/>
    <property type="match status" value="1"/>
</dbReference>
<evidence type="ECO:0000259" key="10">
    <source>
        <dbReference type="Pfam" id="PF00288"/>
    </source>
</evidence>
<dbReference type="PIRSF" id="PIRSF010376">
    <property type="entry name" value="IspE"/>
    <property type="match status" value="1"/>
</dbReference>
<proteinExistence type="inferred from homology"/>
<dbReference type="GO" id="GO:0050515">
    <property type="term" value="F:4-(cytidine 5'-diphospho)-2-C-methyl-D-erythritol kinase activity"/>
    <property type="evidence" value="ECO:0007669"/>
    <property type="project" value="UniProtKB-EC"/>
</dbReference>
<dbReference type="PANTHER" id="PTHR43527">
    <property type="entry name" value="4-DIPHOSPHOCYTIDYL-2-C-METHYL-D-ERYTHRITOL KINASE, CHLOROPLASTIC"/>
    <property type="match status" value="1"/>
</dbReference>
<dbReference type="InterPro" id="IPR020568">
    <property type="entry name" value="Ribosomal_Su5_D2-typ_SF"/>
</dbReference>
<gene>
    <name evidence="9" type="primary">ispE</name>
    <name evidence="12" type="ORF">J2Z71_001446</name>
</gene>
<organism evidence="12 13">
    <name type="scientific">Peptoniphilus stercorisuis</name>
    <dbReference type="NCBI Taxonomy" id="1436965"/>
    <lineage>
        <taxon>Bacteria</taxon>
        <taxon>Bacillati</taxon>
        <taxon>Bacillota</taxon>
        <taxon>Tissierellia</taxon>
        <taxon>Tissierellales</taxon>
        <taxon>Peptoniphilaceae</taxon>
        <taxon>Peptoniphilus</taxon>
    </lineage>
</organism>
<feature type="domain" description="GHMP kinase N-terminal" evidence="10">
    <location>
        <begin position="62"/>
        <end position="133"/>
    </location>
</feature>
<comment type="similarity">
    <text evidence="1 9">Belongs to the GHMP kinase family. IspE subfamily.</text>
</comment>
<evidence type="ECO:0000256" key="6">
    <source>
        <dbReference type="ARBA" id="ARBA00022777"/>
    </source>
</evidence>